<dbReference type="RefSeq" id="WP_229960412.1">
    <property type="nucleotide sequence ID" value="NZ_JAJJWI010000008.1"/>
</dbReference>
<accession>A0ABW4WV22</accession>
<dbReference type="InterPro" id="IPR021354">
    <property type="entry name" value="DUF2975"/>
</dbReference>
<organism evidence="2 3">
    <name type="scientific">Pontibacter silvestris</name>
    <dbReference type="NCBI Taxonomy" id="2305183"/>
    <lineage>
        <taxon>Bacteria</taxon>
        <taxon>Pseudomonadati</taxon>
        <taxon>Bacteroidota</taxon>
        <taxon>Cytophagia</taxon>
        <taxon>Cytophagales</taxon>
        <taxon>Hymenobacteraceae</taxon>
        <taxon>Pontibacter</taxon>
    </lineage>
</organism>
<proteinExistence type="predicted"/>
<evidence type="ECO:0000313" key="3">
    <source>
        <dbReference type="Proteomes" id="UP001597369"/>
    </source>
</evidence>
<reference evidence="3" key="1">
    <citation type="journal article" date="2019" name="Int. J. Syst. Evol. Microbiol.">
        <title>The Global Catalogue of Microorganisms (GCM) 10K type strain sequencing project: providing services to taxonomists for standard genome sequencing and annotation.</title>
        <authorList>
            <consortium name="The Broad Institute Genomics Platform"/>
            <consortium name="The Broad Institute Genome Sequencing Center for Infectious Disease"/>
            <person name="Wu L."/>
            <person name="Ma J."/>
        </authorList>
    </citation>
    <scope>NUCLEOTIDE SEQUENCE [LARGE SCALE GENOMIC DNA]</scope>
    <source>
        <strain evidence="3">JCM 16545</strain>
    </source>
</reference>
<keyword evidence="3" id="KW-1185">Reference proteome</keyword>
<protein>
    <submittedName>
        <fullName evidence="2">DUF2975 domain-containing protein</fullName>
    </submittedName>
</protein>
<dbReference type="Proteomes" id="UP001597369">
    <property type="component" value="Unassembled WGS sequence"/>
</dbReference>
<name>A0ABW4WV22_9BACT</name>
<dbReference type="Pfam" id="PF11188">
    <property type="entry name" value="DUF2975"/>
    <property type="match status" value="1"/>
</dbReference>
<feature type="transmembrane region" description="Helical" evidence="1">
    <location>
        <begin position="17"/>
        <end position="37"/>
    </location>
</feature>
<keyword evidence="1" id="KW-0472">Membrane</keyword>
<evidence type="ECO:0000313" key="2">
    <source>
        <dbReference type="EMBL" id="MFD2066604.1"/>
    </source>
</evidence>
<keyword evidence="1" id="KW-0812">Transmembrane</keyword>
<evidence type="ECO:0000256" key="1">
    <source>
        <dbReference type="SAM" id="Phobius"/>
    </source>
</evidence>
<dbReference type="EMBL" id="JBHUHV010000022">
    <property type="protein sequence ID" value="MFD2066604.1"/>
    <property type="molecule type" value="Genomic_DNA"/>
</dbReference>
<comment type="caution">
    <text evidence="2">The sequence shown here is derived from an EMBL/GenBank/DDBJ whole genome shotgun (WGS) entry which is preliminary data.</text>
</comment>
<gene>
    <name evidence="2" type="ORF">ACFSKU_06885</name>
</gene>
<sequence length="47" mass="5139">MAIAGHQVINDSFIDKIGTIIVGFVVLVLAEVFKVGLQLQQEKELTI</sequence>
<keyword evidence="1" id="KW-1133">Transmembrane helix</keyword>